<dbReference type="RefSeq" id="WP_073372152.1">
    <property type="nucleotide sequence ID" value="NZ_CP017813.1"/>
</dbReference>
<organism evidence="7 8">
    <name type="scientific">Mycoplasmopsis pullorum</name>
    <dbReference type="NCBI Taxonomy" id="48003"/>
    <lineage>
        <taxon>Bacteria</taxon>
        <taxon>Bacillati</taxon>
        <taxon>Mycoplasmatota</taxon>
        <taxon>Mycoplasmoidales</taxon>
        <taxon>Metamycoplasmataceae</taxon>
        <taxon>Mycoplasmopsis</taxon>
    </lineage>
</organism>
<dbReference type="GO" id="GO:0009401">
    <property type="term" value="P:phosphoenolpyruvate-dependent sugar phosphotransferase system"/>
    <property type="evidence" value="ECO:0007669"/>
    <property type="project" value="InterPro"/>
</dbReference>
<evidence type="ECO:0000256" key="2">
    <source>
        <dbReference type="ARBA" id="ARBA00002788"/>
    </source>
</evidence>
<dbReference type="PANTHER" id="PTHR38594">
    <property type="entry name" value="PEP-DEPENDENT DIHYDROXYACETONE KINASE, PHOSPHORYL DONOR SUBUNIT DHAM"/>
    <property type="match status" value="1"/>
</dbReference>
<dbReference type="Proteomes" id="UP000184322">
    <property type="component" value="Chromosome"/>
</dbReference>
<dbReference type="STRING" id="48003.BLA55_00355"/>
<feature type="domain" description="PTS EIIA type-4" evidence="6">
    <location>
        <begin position="1"/>
        <end position="129"/>
    </location>
</feature>
<dbReference type="EMBL" id="CP017813">
    <property type="protein sequence ID" value="APJ38147.1"/>
    <property type="molecule type" value="Genomic_DNA"/>
</dbReference>
<name>A0A1L4FRA9_9BACT</name>
<evidence type="ECO:0000313" key="8">
    <source>
        <dbReference type="Proteomes" id="UP000184322"/>
    </source>
</evidence>
<evidence type="ECO:0000256" key="1">
    <source>
        <dbReference type="ARBA" id="ARBA00001113"/>
    </source>
</evidence>
<dbReference type="GO" id="GO:0047324">
    <property type="term" value="F:phosphoenolpyruvate-glycerone phosphotransferase activity"/>
    <property type="evidence" value="ECO:0007669"/>
    <property type="project" value="UniProtKB-EC"/>
</dbReference>
<dbReference type="NCBIfam" id="TIGR02364">
    <property type="entry name" value="dha_pts"/>
    <property type="match status" value="1"/>
</dbReference>
<dbReference type="GO" id="GO:0016020">
    <property type="term" value="C:membrane"/>
    <property type="evidence" value="ECO:0007669"/>
    <property type="project" value="InterPro"/>
</dbReference>
<evidence type="ECO:0000259" key="6">
    <source>
        <dbReference type="PROSITE" id="PS51096"/>
    </source>
</evidence>
<dbReference type="Gene3D" id="3.40.50.510">
    <property type="entry name" value="Phosphotransferase system, mannose-type IIA component"/>
    <property type="match status" value="1"/>
</dbReference>
<comment type="catalytic activity">
    <reaction evidence="1">
        <text>dihydroxyacetone + phosphoenolpyruvate = dihydroxyacetone phosphate + pyruvate</text>
        <dbReference type="Rhea" id="RHEA:18381"/>
        <dbReference type="ChEBI" id="CHEBI:15361"/>
        <dbReference type="ChEBI" id="CHEBI:16016"/>
        <dbReference type="ChEBI" id="CHEBI:57642"/>
        <dbReference type="ChEBI" id="CHEBI:58702"/>
        <dbReference type="EC" id="2.7.1.121"/>
    </reaction>
</comment>
<evidence type="ECO:0000256" key="4">
    <source>
        <dbReference type="ARBA" id="ARBA00022679"/>
    </source>
</evidence>
<dbReference type="PROSITE" id="PS51096">
    <property type="entry name" value="PTS_EIIA_TYPE_4"/>
    <property type="match status" value="1"/>
</dbReference>
<evidence type="ECO:0000256" key="3">
    <source>
        <dbReference type="ARBA" id="ARBA00012095"/>
    </source>
</evidence>
<proteinExistence type="predicted"/>
<dbReference type="KEGG" id="mpul:BLA55_00355"/>
<dbReference type="AlphaFoldDB" id="A0A1L4FRA9"/>
<gene>
    <name evidence="7" type="ORF">BLA55_00355</name>
</gene>
<dbReference type="PANTHER" id="PTHR38594:SF1">
    <property type="entry name" value="PEP-DEPENDENT DIHYDROXYACETONE KINASE, PHOSPHORYL DONOR SUBUNIT DHAM"/>
    <property type="match status" value="1"/>
</dbReference>
<dbReference type="InterPro" id="IPR004701">
    <property type="entry name" value="PTS_EIIA_man-typ"/>
</dbReference>
<dbReference type="SUPFAM" id="SSF53062">
    <property type="entry name" value="PTS system fructose IIA component-like"/>
    <property type="match status" value="1"/>
</dbReference>
<keyword evidence="4" id="KW-0808">Transferase</keyword>
<comment type="function">
    <text evidence="2">Component of the dihydroxyacetone kinase complex, which is responsible for the phosphoenolpyruvate (PEP)-dependent phosphorylation of dihydroxyacetone. DhaM serves as the phosphoryl donor. Is phosphorylated by phosphoenolpyruvate in an EI- and HPr-dependent reaction, and a phosphorelay system on histidine residues finally leads to phosphoryl transfer to DhaL and dihydroxyacetone.</text>
</comment>
<comment type="subunit">
    <text evidence="5">Homodimer. The dihydroxyacetone kinase complex is composed of a homodimer of DhaM, a homodimer of DhaK and the subunit DhaL.</text>
</comment>
<evidence type="ECO:0000313" key="7">
    <source>
        <dbReference type="EMBL" id="APJ38147.1"/>
    </source>
</evidence>
<dbReference type="InterPro" id="IPR036662">
    <property type="entry name" value="PTS_EIIA_man-typ_sf"/>
</dbReference>
<dbReference type="Pfam" id="PF03610">
    <property type="entry name" value="EIIA-man"/>
    <property type="match status" value="1"/>
</dbReference>
<dbReference type="OrthoDB" id="7065393at2"/>
<dbReference type="EC" id="2.7.1.121" evidence="3"/>
<sequence>MINFVVVSHNKKLAQEAINLAKSMQMFEFEILNAGGLQDSEEYGTDATIIMDKIQELAPKGDVIVFCELGSSLMNTQMAIEMLALDNVFLANGPLVEGLIVAVSSNNPNSSVSSILDEISLLRTFDKVI</sequence>
<accession>A0A1L4FRA9</accession>
<dbReference type="InterPro" id="IPR039643">
    <property type="entry name" value="DhaM"/>
</dbReference>
<protein>
    <recommendedName>
        <fullName evidence="3">phosphoenolpyruvate--glycerone phosphotransferase</fullName>
        <ecNumber evidence="3">2.7.1.121</ecNumber>
    </recommendedName>
</protein>
<reference evidence="8" key="1">
    <citation type="submission" date="2016-10" db="EMBL/GenBank/DDBJ databases">
        <authorList>
            <person name="Beylefeld A."/>
            <person name="Abolnik C."/>
        </authorList>
    </citation>
    <scope>NUCLEOTIDE SEQUENCE [LARGE SCALE GENOMIC DNA]</scope>
    <source>
        <strain evidence="8">B359_6</strain>
    </source>
</reference>
<dbReference type="InterPro" id="IPR012844">
    <property type="entry name" value="DhaM_N"/>
</dbReference>
<keyword evidence="8" id="KW-1185">Reference proteome</keyword>
<dbReference type="GO" id="GO:0019563">
    <property type="term" value="P:glycerol catabolic process"/>
    <property type="evidence" value="ECO:0007669"/>
    <property type="project" value="InterPro"/>
</dbReference>
<evidence type="ECO:0000256" key="5">
    <source>
        <dbReference type="ARBA" id="ARBA00046577"/>
    </source>
</evidence>